<protein>
    <submittedName>
        <fullName evidence="2">Uncharacterized protein</fullName>
    </submittedName>
</protein>
<comment type="caution">
    <text evidence="2">The sequence shown here is derived from an EMBL/GenBank/DDBJ whole genome shotgun (WGS) entry which is preliminary data.</text>
</comment>
<dbReference type="EMBL" id="BAABLO010000004">
    <property type="protein sequence ID" value="GAA4716377.1"/>
    <property type="molecule type" value="Genomic_DNA"/>
</dbReference>
<proteinExistence type="predicted"/>
<name>A0ABP8XYL5_9MICO</name>
<keyword evidence="1" id="KW-0472">Membrane</keyword>
<gene>
    <name evidence="2" type="ORF">GCM10025782_11660</name>
</gene>
<dbReference type="Proteomes" id="UP001500556">
    <property type="component" value="Unassembled WGS sequence"/>
</dbReference>
<evidence type="ECO:0000313" key="2">
    <source>
        <dbReference type="EMBL" id="GAA4716377.1"/>
    </source>
</evidence>
<organism evidence="2 3">
    <name type="scientific">Pedococcus ginsenosidimutans</name>
    <dbReference type="NCBI Taxonomy" id="490570"/>
    <lineage>
        <taxon>Bacteria</taxon>
        <taxon>Bacillati</taxon>
        <taxon>Actinomycetota</taxon>
        <taxon>Actinomycetes</taxon>
        <taxon>Micrococcales</taxon>
        <taxon>Intrasporangiaceae</taxon>
        <taxon>Pedococcus</taxon>
    </lineage>
</organism>
<keyword evidence="3" id="KW-1185">Reference proteome</keyword>
<reference evidence="3" key="1">
    <citation type="journal article" date="2019" name="Int. J. Syst. Evol. Microbiol.">
        <title>The Global Catalogue of Microorganisms (GCM) 10K type strain sequencing project: providing services to taxonomists for standard genome sequencing and annotation.</title>
        <authorList>
            <consortium name="The Broad Institute Genomics Platform"/>
            <consortium name="The Broad Institute Genome Sequencing Center for Infectious Disease"/>
            <person name="Wu L."/>
            <person name="Ma J."/>
        </authorList>
    </citation>
    <scope>NUCLEOTIDE SEQUENCE [LARGE SCALE GENOMIC DNA]</scope>
    <source>
        <strain evidence="3">JCM 18961</strain>
    </source>
</reference>
<sequence>MNVVMAAAMAPVAMDAKAMRPNGPVAGAVGVVSAAVAVVVVVLMVLALFLVFHGGRPRAPRSR</sequence>
<evidence type="ECO:0000313" key="3">
    <source>
        <dbReference type="Proteomes" id="UP001500556"/>
    </source>
</evidence>
<feature type="transmembrane region" description="Helical" evidence="1">
    <location>
        <begin position="25"/>
        <end position="52"/>
    </location>
</feature>
<keyword evidence="1" id="KW-0812">Transmembrane</keyword>
<evidence type="ECO:0000256" key="1">
    <source>
        <dbReference type="SAM" id="Phobius"/>
    </source>
</evidence>
<keyword evidence="1" id="KW-1133">Transmembrane helix</keyword>
<accession>A0ABP8XYL5</accession>